<accession>M0MST1</accession>
<evidence type="ECO:0000256" key="1">
    <source>
        <dbReference type="SAM" id="MobiDB-lite"/>
    </source>
</evidence>
<organism evidence="3 4">
    <name type="scientific">Halococcus salifodinae DSM 8989</name>
    <dbReference type="NCBI Taxonomy" id="1227456"/>
    <lineage>
        <taxon>Archaea</taxon>
        <taxon>Methanobacteriati</taxon>
        <taxon>Methanobacteriota</taxon>
        <taxon>Stenosarchaea group</taxon>
        <taxon>Halobacteria</taxon>
        <taxon>Halobacteriales</taxon>
        <taxon>Halococcaceae</taxon>
        <taxon>Halococcus</taxon>
    </lineage>
</organism>
<dbReference type="STRING" id="1227456.C450_20861"/>
<sequence>MKQNPRDLINSIHERVADAGTEQKILAGYTEDPTLWGIDKKWLILMLLPAMLGFRVSIDHLSGSDQLYGIAGSFALAGLMLLATFAAPDDLEPRSYLSAVLSKHLHQREMIHDSNPDESRLEQPKNDALLARFTRLPVVRDWLALLGALVEDIDVFDWEGYAPTQALVEHEKPIRGKSAIKRDDGGYMAGMEIEAIPLRLESDGARRKAERAVANAFEGTVDYRAQWVSPTRTADYAHRRSQWKDSAQAYQAEADRLMSGSGEEAMTKAVRKQILADIADERAAGINLNEKTNRIQEHYLIVSIVPGEAVIDQSSETGGLGSITGFGWFVKKYRLWKHDGSDTHAATLIRKLERRTDQLETQLNRIDGLTPNTLPAEEFSEVIADYYRGTNVRAHDEFTDAIRGSPVPGREEAGDPEHDVGYHHIANRDRAGSPPVSTPSSGASIHATADGGAVSMNETSEMHEADAPASDQQSESDTQ</sequence>
<feature type="compositionally biased region" description="Basic and acidic residues" evidence="1">
    <location>
        <begin position="409"/>
        <end position="431"/>
    </location>
</feature>
<dbReference type="AlphaFoldDB" id="M0MST1"/>
<proteinExistence type="predicted"/>
<protein>
    <submittedName>
        <fullName evidence="3">Conjugation protein</fullName>
    </submittedName>
</protein>
<dbReference type="OrthoDB" id="299650at2157"/>
<comment type="caution">
    <text evidence="3">The sequence shown here is derived from an EMBL/GenBank/DDBJ whole genome shotgun (WGS) entry which is preliminary data.</text>
</comment>
<evidence type="ECO:0000313" key="4">
    <source>
        <dbReference type="Proteomes" id="UP000011625"/>
    </source>
</evidence>
<dbReference type="Proteomes" id="UP000011625">
    <property type="component" value="Unassembled WGS sequence"/>
</dbReference>
<feature type="compositionally biased region" description="Polar residues" evidence="1">
    <location>
        <begin position="470"/>
        <end position="479"/>
    </location>
</feature>
<evidence type="ECO:0000313" key="3">
    <source>
        <dbReference type="EMBL" id="EMA47809.1"/>
    </source>
</evidence>
<gene>
    <name evidence="3" type="ORF">C450_20861</name>
</gene>
<reference evidence="3 4" key="1">
    <citation type="journal article" date="2014" name="PLoS Genet.">
        <title>Phylogenetically driven sequencing of extremely halophilic archaea reveals strategies for static and dynamic osmo-response.</title>
        <authorList>
            <person name="Becker E.A."/>
            <person name="Seitzer P.M."/>
            <person name="Tritt A."/>
            <person name="Larsen D."/>
            <person name="Krusor M."/>
            <person name="Yao A.I."/>
            <person name="Wu D."/>
            <person name="Madern D."/>
            <person name="Eisen J.A."/>
            <person name="Darling A.E."/>
            <person name="Facciotti M.T."/>
        </authorList>
    </citation>
    <scope>NUCLEOTIDE SEQUENCE [LARGE SCALE GENOMIC DNA]</scope>
    <source>
        <strain evidence="3 4">DSM 8989</strain>
    </source>
</reference>
<dbReference type="RefSeq" id="WP_005047110.1">
    <property type="nucleotide sequence ID" value="NZ_AOME01000108.1"/>
</dbReference>
<keyword evidence="4" id="KW-1185">Reference proteome</keyword>
<feature type="region of interest" description="Disordered" evidence="1">
    <location>
        <begin position="398"/>
        <end position="479"/>
    </location>
</feature>
<dbReference type="PATRIC" id="fig|1227456.3.peg.4206"/>
<feature type="domain" description="TraC-like" evidence="2">
    <location>
        <begin position="172"/>
        <end position="389"/>
    </location>
</feature>
<name>M0MST1_9EURY</name>
<dbReference type="InterPro" id="IPR058596">
    <property type="entry name" value="TraC-like_dom"/>
</dbReference>
<dbReference type="Pfam" id="PF26593">
    <property type="entry name" value="TraC-like"/>
    <property type="match status" value="1"/>
</dbReference>
<dbReference type="EMBL" id="AOME01000108">
    <property type="protein sequence ID" value="EMA47809.1"/>
    <property type="molecule type" value="Genomic_DNA"/>
</dbReference>
<evidence type="ECO:0000259" key="2">
    <source>
        <dbReference type="Pfam" id="PF26593"/>
    </source>
</evidence>